<evidence type="ECO:0000256" key="2">
    <source>
        <dbReference type="ARBA" id="ARBA00004123"/>
    </source>
</evidence>
<keyword evidence="5" id="KW-0479">Metal-binding</keyword>
<evidence type="ECO:0000256" key="5">
    <source>
        <dbReference type="ARBA" id="ARBA00022723"/>
    </source>
</evidence>
<dbReference type="InterPro" id="IPR027806">
    <property type="entry name" value="HARBI1_dom"/>
</dbReference>
<dbReference type="InterPro" id="IPR045249">
    <property type="entry name" value="HARBI1-like"/>
</dbReference>
<keyword evidence="6" id="KW-0378">Hydrolase</keyword>
<evidence type="ECO:0000256" key="4">
    <source>
        <dbReference type="ARBA" id="ARBA00022722"/>
    </source>
</evidence>
<feature type="domain" description="DDE Tnp4" evidence="8">
    <location>
        <begin position="11"/>
        <end position="139"/>
    </location>
</feature>
<comment type="caution">
    <text evidence="9">The sequence shown here is derived from an EMBL/GenBank/DDBJ whole genome shotgun (WGS) entry which is preliminary data.</text>
</comment>
<reference evidence="9 10" key="1">
    <citation type="submission" date="2021-05" db="EMBL/GenBank/DDBJ databases">
        <authorList>
            <person name="Zahm M."/>
            <person name="Klopp C."/>
            <person name="Cabau C."/>
            <person name="Kuhl H."/>
            <person name="Suciu R."/>
            <person name="Ciorpac M."/>
            <person name="Holostenco D."/>
            <person name="Gessner J."/>
            <person name="Wuertz S."/>
            <person name="Hohne C."/>
            <person name="Stock M."/>
            <person name="Gislard M."/>
            <person name="Lluch J."/>
            <person name="Milhes M."/>
            <person name="Lampietro C."/>
            <person name="Lopez Roques C."/>
            <person name="Donnadieu C."/>
            <person name="Du K."/>
            <person name="Schartl M."/>
            <person name="Guiguen Y."/>
        </authorList>
    </citation>
    <scope>NUCLEOTIDE SEQUENCE [LARGE SCALE GENOMIC DNA]</scope>
    <source>
        <strain evidence="9">Hh-F2</strain>
        <tissue evidence="9">Blood</tissue>
    </source>
</reference>
<dbReference type="PANTHER" id="PTHR22930:SF267">
    <property type="entry name" value="NUCLEASE HARBI1-RELATED"/>
    <property type="match status" value="1"/>
</dbReference>
<keyword evidence="10" id="KW-1185">Reference proteome</keyword>
<accession>A0ABR0ZXN7</accession>
<dbReference type="PANTHER" id="PTHR22930">
    <property type="match status" value="1"/>
</dbReference>
<dbReference type="Pfam" id="PF13359">
    <property type="entry name" value="DDE_Tnp_4"/>
    <property type="match status" value="1"/>
</dbReference>
<comment type="subcellular location">
    <subcellularLocation>
        <location evidence="2">Nucleus</location>
    </subcellularLocation>
</comment>
<dbReference type="Proteomes" id="UP001369086">
    <property type="component" value="Unassembled WGS sequence"/>
</dbReference>
<organism evidence="9 10">
    <name type="scientific">Huso huso</name>
    <name type="common">Beluga</name>
    <name type="synonym">Acipenser huso</name>
    <dbReference type="NCBI Taxonomy" id="61971"/>
    <lineage>
        <taxon>Eukaryota</taxon>
        <taxon>Metazoa</taxon>
        <taxon>Chordata</taxon>
        <taxon>Craniata</taxon>
        <taxon>Vertebrata</taxon>
        <taxon>Euteleostomi</taxon>
        <taxon>Actinopterygii</taxon>
        <taxon>Chondrostei</taxon>
        <taxon>Acipenseriformes</taxon>
        <taxon>Acipenseridae</taxon>
        <taxon>Huso</taxon>
    </lineage>
</organism>
<comment type="cofactor">
    <cofactor evidence="1">
        <name>a divalent metal cation</name>
        <dbReference type="ChEBI" id="CHEBI:60240"/>
    </cofactor>
</comment>
<gene>
    <name evidence="9" type="ORF">HHUSO_G6422</name>
</gene>
<dbReference type="EMBL" id="JAHFZB010000005">
    <property type="protein sequence ID" value="KAK6489583.1"/>
    <property type="molecule type" value="Genomic_DNA"/>
</dbReference>
<evidence type="ECO:0000256" key="7">
    <source>
        <dbReference type="ARBA" id="ARBA00023242"/>
    </source>
</evidence>
<name>A0ABR0ZXN7_HUSHU</name>
<comment type="similarity">
    <text evidence="3">Belongs to the HARBI1 family.</text>
</comment>
<evidence type="ECO:0000256" key="1">
    <source>
        <dbReference type="ARBA" id="ARBA00001968"/>
    </source>
</evidence>
<proteinExistence type="inferred from homology"/>
<evidence type="ECO:0000259" key="8">
    <source>
        <dbReference type="Pfam" id="PF13359"/>
    </source>
</evidence>
<keyword evidence="7" id="KW-0539">Nucleus</keyword>
<evidence type="ECO:0000256" key="3">
    <source>
        <dbReference type="ARBA" id="ARBA00006958"/>
    </source>
</evidence>
<keyword evidence="4" id="KW-0540">Nuclease</keyword>
<evidence type="ECO:0000313" key="9">
    <source>
        <dbReference type="EMBL" id="KAK6489583.1"/>
    </source>
</evidence>
<protein>
    <submittedName>
        <fullName evidence="9">Nuclease HARBI1</fullName>
    </submittedName>
</protein>
<sequence>MQSIQQEANSVNRKGFHSVTVQMICDPDCLFTNIEAQWPGSAHDSRMFRESTLNQQCEQGQYNGLLLGDNGYACRPFMMTPYLNPEPGSQTRFNTSLCKTSVKIEMAFGILKARFACLNGLRVSPQRACDIAACVVLHNTATIRKERVPPLRQLPDRFNQPARQANQDGSAVRDTIAVGHFS</sequence>
<evidence type="ECO:0000256" key="6">
    <source>
        <dbReference type="ARBA" id="ARBA00022801"/>
    </source>
</evidence>
<evidence type="ECO:0000313" key="10">
    <source>
        <dbReference type="Proteomes" id="UP001369086"/>
    </source>
</evidence>